<evidence type="ECO:0000313" key="1">
    <source>
        <dbReference type="EMBL" id="KIJ47796.1"/>
    </source>
</evidence>
<protein>
    <submittedName>
        <fullName evidence="1">Uncharacterized protein</fullName>
    </submittedName>
</protein>
<name>A0A0C9W5S6_SPHS4</name>
<keyword evidence="2" id="KW-1185">Reference proteome</keyword>
<sequence>IPSHPYLKLISPLFLPLPSIRTLIPHTQSALTIETHFKLPTLIPSSRAFECSEDGVLRVNGISAGQSLLQYTP</sequence>
<feature type="non-terminal residue" evidence="1">
    <location>
        <position position="1"/>
    </location>
</feature>
<dbReference type="EMBL" id="KN837100">
    <property type="protein sequence ID" value="KIJ47796.1"/>
    <property type="molecule type" value="Genomic_DNA"/>
</dbReference>
<dbReference type="Proteomes" id="UP000054279">
    <property type="component" value="Unassembled WGS sequence"/>
</dbReference>
<proteinExistence type="predicted"/>
<accession>A0A0C9W5S6</accession>
<organism evidence="1 2">
    <name type="scientific">Sphaerobolus stellatus (strain SS14)</name>
    <dbReference type="NCBI Taxonomy" id="990650"/>
    <lineage>
        <taxon>Eukaryota</taxon>
        <taxon>Fungi</taxon>
        <taxon>Dikarya</taxon>
        <taxon>Basidiomycota</taxon>
        <taxon>Agaricomycotina</taxon>
        <taxon>Agaricomycetes</taxon>
        <taxon>Phallomycetidae</taxon>
        <taxon>Geastrales</taxon>
        <taxon>Sphaerobolaceae</taxon>
        <taxon>Sphaerobolus</taxon>
    </lineage>
</organism>
<dbReference type="HOGENOM" id="CLU_2711809_0_0_1"/>
<reference evidence="1 2" key="1">
    <citation type="submission" date="2014-06" db="EMBL/GenBank/DDBJ databases">
        <title>Evolutionary Origins and Diversification of the Mycorrhizal Mutualists.</title>
        <authorList>
            <consortium name="DOE Joint Genome Institute"/>
            <consortium name="Mycorrhizal Genomics Consortium"/>
            <person name="Kohler A."/>
            <person name="Kuo A."/>
            <person name="Nagy L.G."/>
            <person name="Floudas D."/>
            <person name="Copeland A."/>
            <person name="Barry K.W."/>
            <person name="Cichocki N."/>
            <person name="Veneault-Fourrey C."/>
            <person name="LaButti K."/>
            <person name="Lindquist E.A."/>
            <person name="Lipzen A."/>
            <person name="Lundell T."/>
            <person name="Morin E."/>
            <person name="Murat C."/>
            <person name="Riley R."/>
            <person name="Ohm R."/>
            <person name="Sun H."/>
            <person name="Tunlid A."/>
            <person name="Henrissat B."/>
            <person name="Grigoriev I.V."/>
            <person name="Hibbett D.S."/>
            <person name="Martin F."/>
        </authorList>
    </citation>
    <scope>NUCLEOTIDE SEQUENCE [LARGE SCALE GENOMIC DNA]</scope>
    <source>
        <strain evidence="1 2">SS14</strain>
    </source>
</reference>
<dbReference type="AlphaFoldDB" id="A0A0C9W5S6"/>
<evidence type="ECO:0000313" key="2">
    <source>
        <dbReference type="Proteomes" id="UP000054279"/>
    </source>
</evidence>
<gene>
    <name evidence="1" type="ORF">M422DRAFT_28594</name>
</gene>